<dbReference type="EMBL" id="BMCM01000001">
    <property type="protein sequence ID" value="GGD69868.1"/>
    <property type="molecule type" value="Genomic_DNA"/>
</dbReference>
<dbReference type="Gene3D" id="2.40.50.140">
    <property type="entry name" value="Nucleic acid-binding proteins"/>
    <property type="match status" value="1"/>
</dbReference>
<organism evidence="5 6">
    <name type="scientific">Microbacterium murale</name>
    <dbReference type="NCBI Taxonomy" id="1081040"/>
    <lineage>
        <taxon>Bacteria</taxon>
        <taxon>Bacillati</taxon>
        <taxon>Actinomycetota</taxon>
        <taxon>Actinomycetes</taxon>
        <taxon>Micrococcales</taxon>
        <taxon>Microbacteriaceae</taxon>
        <taxon>Microbacterium</taxon>
    </lineage>
</organism>
<protein>
    <recommendedName>
        <fullName evidence="2 3">Single-stranded DNA-binding protein</fullName>
        <shortName evidence="2">SSB</shortName>
    </recommendedName>
</protein>
<comment type="caution">
    <text evidence="2">Lacks conserved residue(s) required for the propagation of feature annotation.</text>
</comment>
<proteinExistence type="inferred from homology"/>
<dbReference type="InterPro" id="IPR012340">
    <property type="entry name" value="NA-bd_OB-fold"/>
</dbReference>
<dbReference type="NCBIfam" id="NF005851">
    <property type="entry name" value="PRK07772.1"/>
    <property type="match status" value="1"/>
</dbReference>
<dbReference type="CDD" id="cd04496">
    <property type="entry name" value="SSB_OBF"/>
    <property type="match status" value="1"/>
</dbReference>
<evidence type="ECO:0000313" key="5">
    <source>
        <dbReference type="EMBL" id="GGD69868.1"/>
    </source>
</evidence>
<sequence>MNNMNETILTIVGNLTAEPELRQTGSGVAVASFTVASTPRNFDRQANEWKDGDALFMRCSAWRDLATNITASLTKGSRVIVTGRLQQRSYQDREGNNRVSLELQVDEVGPSLKYATAQVVRGDRSGGGGAPVTAAAGGAAPAAATADSWSSPNTEWSTADETPF</sequence>
<dbReference type="InterPro" id="IPR000424">
    <property type="entry name" value="Primosome_PriB/ssb"/>
</dbReference>
<name>A0ABQ1RIZ9_9MICO</name>
<comment type="caution">
    <text evidence="5">The sequence shown here is derived from an EMBL/GenBank/DDBJ whole genome shotgun (WGS) entry which is preliminary data.</text>
</comment>
<dbReference type="PROSITE" id="PS50935">
    <property type="entry name" value="SSB"/>
    <property type="match status" value="1"/>
</dbReference>
<accession>A0ABQ1RIZ9</accession>
<dbReference type="PANTHER" id="PTHR10302">
    <property type="entry name" value="SINGLE-STRANDED DNA-BINDING PROTEIN"/>
    <property type="match status" value="1"/>
</dbReference>
<evidence type="ECO:0000256" key="1">
    <source>
        <dbReference type="ARBA" id="ARBA00023125"/>
    </source>
</evidence>
<dbReference type="InterPro" id="IPR011344">
    <property type="entry name" value="ssDNA-bd"/>
</dbReference>
<dbReference type="HAMAP" id="MF_00984">
    <property type="entry name" value="SSB"/>
    <property type="match status" value="1"/>
</dbReference>
<feature type="region of interest" description="Disordered" evidence="4">
    <location>
        <begin position="122"/>
        <end position="164"/>
    </location>
</feature>
<dbReference type="NCBIfam" id="TIGR00621">
    <property type="entry name" value="ssb"/>
    <property type="match status" value="1"/>
</dbReference>
<reference evidence="6" key="1">
    <citation type="journal article" date="2019" name="Int. J. Syst. Evol. Microbiol.">
        <title>The Global Catalogue of Microorganisms (GCM) 10K type strain sequencing project: providing services to taxonomists for standard genome sequencing and annotation.</title>
        <authorList>
            <consortium name="The Broad Institute Genomics Platform"/>
            <consortium name="The Broad Institute Genome Sequencing Center for Infectious Disease"/>
            <person name="Wu L."/>
            <person name="Ma J."/>
        </authorList>
    </citation>
    <scope>NUCLEOTIDE SEQUENCE [LARGE SCALE GENOMIC DNA]</scope>
    <source>
        <strain evidence="6">CCM 7640</strain>
    </source>
</reference>
<keyword evidence="1 2" id="KW-0238">DNA-binding</keyword>
<dbReference type="Pfam" id="PF00436">
    <property type="entry name" value="SSB"/>
    <property type="match status" value="1"/>
</dbReference>
<dbReference type="SUPFAM" id="SSF50249">
    <property type="entry name" value="Nucleic acid-binding proteins"/>
    <property type="match status" value="1"/>
</dbReference>
<feature type="compositionally biased region" description="Polar residues" evidence="4">
    <location>
        <begin position="147"/>
        <end position="164"/>
    </location>
</feature>
<dbReference type="Proteomes" id="UP000629365">
    <property type="component" value="Unassembled WGS sequence"/>
</dbReference>
<evidence type="ECO:0000256" key="2">
    <source>
        <dbReference type="HAMAP-Rule" id="MF_00984"/>
    </source>
</evidence>
<gene>
    <name evidence="5" type="ORF">GCM10007269_11310</name>
</gene>
<evidence type="ECO:0000256" key="3">
    <source>
        <dbReference type="RuleBase" id="RU000524"/>
    </source>
</evidence>
<evidence type="ECO:0000256" key="4">
    <source>
        <dbReference type="SAM" id="MobiDB-lite"/>
    </source>
</evidence>
<dbReference type="PANTHER" id="PTHR10302:SF27">
    <property type="entry name" value="SINGLE-STRANDED DNA-BINDING PROTEIN"/>
    <property type="match status" value="1"/>
</dbReference>
<feature type="compositionally biased region" description="Low complexity" evidence="4">
    <location>
        <begin position="131"/>
        <end position="146"/>
    </location>
</feature>
<keyword evidence="6" id="KW-1185">Reference proteome</keyword>
<comment type="subunit">
    <text evidence="2">Homotetramer.</text>
</comment>
<evidence type="ECO:0000313" key="6">
    <source>
        <dbReference type="Proteomes" id="UP000629365"/>
    </source>
</evidence>